<reference evidence="1" key="2">
    <citation type="submission" date="2023-05" db="EMBL/GenBank/DDBJ databases">
        <authorList>
            <person name="Schelkunov M.I."/>
        </authorList>
    </citation>
    <scope>NUCLEOTIDE SEQUENCE</scope>
    <source>
        <strain evidence="1">Hsosn_3</strain>
        <tissue evidence="1">Leaf</tissue>
    </source>
</reference>
<organism evidence="1 2">
    <name type="scientific">Heracleum sosnowskyi</name>
    <dbReference type="NCBI Taxonomy" id="360622"/>
    <lineage>
        <taxon>Eukaryota</taxon>
        <taxon>Viridiplantae</taxon>
        <taxon>Streptophyta</taxon>
        <taxon>Embryophyta</taxon>
        <taxon>Tracheophyta</taxon>
        <taxon>Spermatophyta</taxon>
        <taxon>Magnoliopsida</taxon>
        <taxon>eudicotyledons</taxon>
        <taxon>Gunneridae</taxon>
        <taxon>Pentapetalae</taxon>
        <taxon>asterids</taxon>
        <taxon>campanulids</taxon>
        <taxon>Apiales</taxon>
        <taxon>Apiaceae</taxon>
        <taxon>Apioideae</taxon>
        <taxon>apioid superclade</taxon>
        <taxon>Tordylieae</taxon>
        <taxon>Tordyliinae</taxon>
        <taxon>Heracleum</taxon>
    </lineage>
</organism>
<accession>A0AAD8IBV8</accession>
<comment type="caution">
    <text evidence="1">The sequence shown here is derived from an EMBL/GenBank/DDBJ whole genome shotgun (WGS) entry which is preliminary data.</text>
</comment>
<dbReference type="PANTHER" id="PTHR34060:SF1">
    <property type="entry name" value="POLYKETIDE CYCLASE _ DEHYDRASE AND LIPID TRANSPORT PROTEIN"/>
    <property type="match status" value="1"/>
</dbReference>
<name>A0AAD8IBV8_9APIA</name>
<sequence>MKIGLLSQTRHGVSTSLPWRLTFNRLGSIGPVVFTFFTDTITCEQSNSSPNQEFQTTLSYVVDVEPKLWLPVRLVEGRLCREISINLSSIGKEAQRTYANTLSTL</sequence>
<dbReference type="AlphaFoldDB" id="A0AAD8IBV8"/>
<dbReference type="Proteomes" id="UP001237642">
    <property type="component" value="Unassembled WGS sequence"/>
</dbReference>
<dbReference type="PANTHER" id="PTHR34060">
    <property type="entry name" value="POLYKETIDE CYCLASE / DEHYDRASE AND LIPID TRANSPORT PROTEIN"/>
    <property type="match status" value="1"/>
</dbReference>
<dbReference type="EMBL" id="JAUIZM010000005">
    <property type="protein sequence ID" value="KAK1382957.1"/>
    <property type="molecule type" value="Genomic_DNA"/>
</dbReference>
<keyword evidence="2" id="KW-1185">Reference proteome</keyword>
<proteinExistence type="predicted"/>
<gene>
    <name evidence="1" type="ORF">POM88_020692</name>
</gene>
<reference evidence="1" key="1">
    <citation type="submission" date="2023-02" db="EMBL/GenBank/DDBJ databases">
        <title>Genome of toxic invasive species Heracleum sosnowskyi carries increased number of genes despite the absence of recent whole-genome duplications.</title>
        <authorList>
            <person name="Schelkunov M."/>
            <person name="Shtratnikova V."/>
            <person name="Makarenko M."/>
            <person name="Klepikova A."/>
            <person name="Omelchenko D."/>
            <person name="Novikova G."/>
            <person name="Obukhova E."/>
            <person name="Bogdanov V."/>
            <person name="Penin A."/>
            <person name="Logacheva M."/>
        </authorList>
    </citation>
    <scope>NUCLEOTIDE SEQUENCE</scope>
    <source>
        <strain evidence="1">Hsosn_3</strain>
        <tissue evidence="1">Leaf</tissue>
    </source>
</reference>
<protein>
    <submittedName>
        <fullName evidence="1">Uncharacterized protein</fullName>
    </submittedName>
</protein>
<evidence type="ECO:0000313" key="1">
    <source>
        <dbReference type="EMBL" id="KAK1382957.1"/>
    </source>
</evidence>
<evidence type="ECO:0000313" key="2">
    <source>
        <dbReference type="Proteomes" id="UP001237642"/>
    </source>
</evidence>